<dbReference type="InterPro" id="IPR020103">
    <property type="entry name" value="PsdUridine_synth_cat_dom_sf"/>
</dbReference>
<organism evidence="4 5">
    <name type="scientific">Nonlabens mediterrranea</name>
    <dbReference type="NCBI Taxonomy" id="1419947"/>
    <lineage>
        <taxon>Bacteria</taxon>
        <taxon>Pseudomonadati</taxon>
        <taxon>Bacteroidota</taxon>
        <taxon>Flavobacteriia</taxon>
        <taxon>Flavobacteriales</taxon>
        <taxon>Flavobacteriaceae</taxon>
        <taxon>Nonlabens</taxon>
    </lineage>
</organism>
<evidence type="ECO:0000313" key="5">
    <source>
        <dbReference type="Proteomes" id="UP001194729"/>
    </source>
</evidence>
<feature type="domain" description="Pseudouridine synthase RsuA/RluA-like" evidence="3">
    <location>
        <begin position="13"/>
        <end position="168"/>
    </location>
</feature>
<evidence type="ECO:0000256" key="2">
    <source>
        <dbReference type="ARBA" id="ARBA00023235"/>
    </source>
</evidence>
<name>A0ABS0A9P2_9FLAO</name>
<keyword evidence="5" id="KW-1185">Reference proteome</keyword>
<keyword evidence="2" id="KW-0413">Isomerase</keyword>
<evidence type="ECO:0000259" key="3">
    <source>
        <dbReference type="Pfam" id="PF00849"/>
    </source>
</evidence>
<sequence>MSINNRILFEDNHLIAVNKKSGDLVQGDKTGDIILPDMIKEYIAVKYDKPGAVFLGVTHRLDRPTSGVVVFARTSKALPRMNKLFANHETRKTYWAVVEGTTPKKQDRLIHHLVRNTKQNKSYAHDHGVPNSKEAILSYTVIQKLDRYTLLEIALETGRHHQIRAQLSKIGCVIKGDLKYGARRSNKDGSIHLHARQLEFIHPVKKELVKIIAPVPDGDAIWKIIAS</sequence>
<dbReference type="SUPFAM" id="SSF55120">
    <property type="entry name" value="Pseudouridine synthase"/>
    <property type="match status" value="1"/>
</dbReference>
<protein>
    <submittedName>
        <fullName evidence="4">RluA family pseudouridine synthase</fullName>
    </submittedName>
</protein>
<comment type="caution">
    <text evidence="4">The sequence shown here is derived from an EMBL/GenBank/DDBJ whole genome shotgun (WGS) entry which is preliminary data.</text>
</comment>
<reference evidence="4 5" key="1">
    <citation type="submission" date="2020-11" db="EMBL/GenBank/DDBJ databases">
        <title>P. mediterranea TC4 genome.</title>
        <authorList>
            <person name="Molmeret M."/>
        </authorList>
    </citation>
    <scope>NUCLEOTIDE SEQUENCE [LARGE SCALE GENOMIC DNA]</scope>
    <source>
        <strain evidence="4 5">TC4</strain>
    </source>
</reference>
<dbReference type="Gene3D" id="3.30.2350.10">
    <property type="entry name" value="Pseudouridine synthase"/>
    <property type="match status" value="1"/>
</dbReference>
<dbReference type="InterPro" id="IPR050188">
    <property type="entry name" value="RluA_PseudoU_synthase"/>
</dbReference>
<dbReference type="PANTHER" id="PTHR21600:SF83">
    <property type="entry name" value="PSEUDOURIDYLATE SYNTHASE RPUSD4, MITOCHONDRIAL"/>
    <property type="match status" value="1"/>
</dbReference>
<accession>A0ABS0A9P2</accession>
<comment type="similarity">
    <text evidence="1">Belongs to the pseudouridine synthase RluA family.</text>
</comment>
<dbReference type="EMBL" id="JADKYU010000697">
    <property type="protein sequence ID" value="MBF4985287.1"/>
    <property type="molecule type" value="Genomic_DNA"/>
</dbReference>
<gene>
    <name evidence="4" type="ORF">FNJ87_13420</name>
</gene>
<dbReference type="InterPro" id="IPR006145">
    <property type="entry name" value="PsdUridine_synth_RsuA/RluA"/>
</dbReference>
<evidence type="ECO:0000256" key="1">
    <source>
        <dbReference type="ARBA" id="ARBA00010876"/>
    </source>
</evidence>
<dbReference type="PANTHER" id="PTHR21600">
    <property type="entry name" value="MITOCHONDRIAL RNA PSEUDOURIDINE SYNTHASE"/>
    <property type="match status" value="1"/>
</dbReference>
<dbReference type="CDD" id="cd02869">
    <property type="entry name" value="PseudoU_synth_RluA_like"/>
    <property type="match status" value="1"/>
</dbReference>
<dbReference type="Pfam" id="PF00849">
    <property type="entry name" value="PseudoU_synth_2"/>
    <property type="match status" value="1"/>
</dbReference>
<proteinExistence type="inferred from homology"/>
<evidence type="ECO:0000313" key="4">
    <source>
        <dbReference type="EMBL" id="MBF4985287.1"/>
    </source>
</evidence>
<dbReference type="Proteomes" id="UP001194729">
    <property type="component" value="Unassembled WGS sequence"/>
</dbReference>